<dbReference type="Pfam" id="PF00672">
    <property type="entry name" value="HAMP"/>
    <property type="match status" value="1"/>
</dbReference>
<dbReference type="InterPro" id="IPR010559">
    <property type="entry name" value="Sig_transdc_His_kin_internal"/>
</dbReference>
<keyword evidence="8" id="KW-1133">Transmembrane helix</keyword>
<evidence type="ECO:0000256" key="1">
    <source>
        <dbReference type="ARBA" id="ARBA00004651"/>
    </source>
</evidence>
<keyword evidence="7" id="KW-0175">Coiled coil</keyword>
<organism evidence="10 11">
    <name type="scientific">Paenibacillus residui</name>
    <dbReference type="NCBI Taxonomy" id="629724"/>
    <lineage>
        <taxon>Bacteria</taxon>
        <taxon>Bacillati</taxon>
        <taxon>Bacillota</taxon>
        <taxon>Bacilli</taxon>
        <taxon>Bacillales</taxon>
        <taxon>Paenibacillaceae</taxon>
        <taxon>Paenibacillus</taxon>
    </lineage>
</organism>
<reference evidence="11" key="1">
    <citation type="journal article" date="2019" name="Int. J. Syst. Evol. Microbiol.">
        <title>The Global Catalogue of Microorganisms (GCM) 10K type strain sequencing project: providing services to taxonomists for standard genome sequencing and annotation.</title>
        <authorList>
            <consortium name="The Broad Institute Genomics Platform"/>
            <consortium name="The Broad Institute Genome Sequencing Center for Infectious Disease"/>
            <person name="Wu L."/>
            <person name="Ma J."/>
        </authorList>
    </citation>
    <scope>NUCLEOTIDE SEQUENCE [LARGE SCALE GENOMIC DNA]</scope>
    <source>
        <strain evidence="11">CCUG 57263</strain>
    </source>
</reference>
<keyword evidence="2" id="KW-1003">Cell membrane</keyword>
<dbReference type="Gene3D" id="6.10.340.10">
    <property type="match status" value="1"/>
</dbReference>
<dbReference type="PANTHER" id="PTHR34220:SF7">
    <property type="entry name" value="SENSOR HISTIDINE KINASE YPDA"/>
    <property type="match status" value="1"/>
</dbReference>
<dbReference type="CDD" id="cd06225">
    <property type="entry name" value="HAMP"/>
    <property type="match status" value="1"/>
</dbReference>
<feature type="coiled-coil region" evidence="7">
    <location>
        <begin position="344"/>
        <end position="378"/>
    </location>
</feature>
<protein>
    <submittedName>
        <fullName evidence="10">Sensor histidine kinase</fullName>
        <ecNumber evidence="10">2.7.13.3</ecNumber>
    </submittedName>
</protein>
<comment type="caution">
    <text evidence="10">The sequence shown here is derived from an EMBL/GenBank/DDBJ whole genome shotgun (WGS) entry which is preliminary data.</text>
</comment>
<evidence type="ECO:0000256" key="2">
    <source>
        <dbReference type="ARBA" id="ARBA00022475"/>
    </source>
</evidence>
<evidence type="ECO:0000313" key="11">
    <source>
        <dbReference type="Proteomes" id="UP001597120"/>
    </source>
</evidence>
<dbReference type="EMBL" id="JBHTIU010000108">
    <property type="protein sequence ID" value="MFD0872396.1"/>
    <property type="molecule type" value="Genomic_DNA"/>
</dbReference>
<keyword evidence="6 8" id="KW-0472">Membrane</keyword>
<evidence type="ECO:0000256" key="8">
    <source>
        <dbReference type="SAM" id="Phobius"/>
    </source>
</evidence>
<evidence type="ECO:0000256" key="4">
    <source>
        <dbReference type="ARBA" id="ARBA00022679"/>
    </source>
</evidence>
<dbReference type="InterPro" id="IPR036890">
    <property type="entry name" value="HATPase_C_sf"/>
</dbReference>
<dbReference type="RefSeq" id="WP_379291756.1">
    <property type="nucleotide sequence ID" value="NZ_JBHTIU010000108.1"/>
</dbReference>
<dbReference type="SUPFAM" id="SSF158472">
    <property type="entry name" value="HAMP domain-like"/>
    <property type="match status" value="1"/>
</dbReference>
<keyword evidence="3" id="KW-0597">Phosphoprotein</keyword>
<dbReference type="SUPFAM" id="SSF55874">
    <property type="entry name" value="ATPase domain of HSP90 chaperone/DNA topoisomerase II/histidine kinase"/>
    <property type="match status" value="1"/>
</dbReference>
<dbReference type="SMART" id="SM00304">
    <property type="entry name" value="HAMP"/>
    <property type="match status" value="1"/>
</dbReference>
<dbReference type="PANTHER" id="PTHR34220">
    <property type="entry name" value="SENSOR HISTIDINE KINASE YPDA"/>
    <property type="match status" value="1"/>
</dbReference>
<accession>A0ABW3DHV2</accession>
<sequence length="577" mass="66598">MFTRRRLFTSIGNKMFLIAFLSVLSGLIMIGVFAYSTVYVLIKENQEKSLQSSVVHVEDYLKWYMLNIQSQLLYFSNVDIFESLSRENYMLLMNNFITLYSNDINAAYVIEQGELLVISPELYKHSVSHQWLEEVDKQASQWGFWWSDPFDSGFGRAVTVAKSFRSSDKTRTITVALELNVESFASLGESRPTDKTIYIFSRSGKFVASNTPIDHYSQKLQRDEMVRILGETLIEKGKDFNTIHTPQGDFKILRSDNNRWDWIVFSVVNEAKAYPLLTSLQKQFLLILLIWITISLIISYRLAAYIKKPIRTIIRQMNAGSLGRLDTRIEIKRNDEFGLIATHFNKMMLNLNDLFNNLKEAEERKRVQEMKVLQSQIQPHFLYNTLNAFYWLSETERSREIGPLIQALMGLLKYSIDKVGDVVPLEEEVRQLHNYAELMKLRYGPVFDLDIVIPDSIAAQATIPKLTLITLVENSIFYGLSKPNHRNHIIISSAESDAGQLLLEVSDTGPGMKEDAIRDLFKKQETRSTFKGLNNLGIRNIQERIQLYYGYEYGLSIENDEEEGLLVKIRLPFPSIS</sequence>
<dbReference type="Pfam" id="PF06580">
    <property type="entry name" value="His_kinase"/>
    <property type="match status" value="1"/>
</dbReference>
<dbReference type="Proteomes" id="UP001597120">
    <property type="component" value="Unassembled WGS sequence"/>
</dbReference>
<dbReference type="InterPro" id="IPR003594">
    <property type="entry name" value="HATPase_dom"/>
</dbReference>
<proteinExistence type="predicted"/>
<dbReference type="PROSITE" id="PS50885">
    <property type="entry name" value="HAMP"/>
    <property type="match status" value="1"/>
</dbReference>
<dbReference type="InterPro" id="IPR003660">
    <property type="entry name" value="HAMP_dom"/>
</dbReference>
<feature type="transmembrane region" description="Helical" evidence="8">
    <location>
        <begin position="16"/>
        <end position="42"/>
    </location>
</feature>
<dbReference type="EC" id="2.7.13.3" evidence="10"/>
<keyword evidence="11" id="KW-1185">Reference proteome</keyword>
<feature type="transmembrane region" description="Helical" evidence="8">
    <location>
        <begin position="284"/>
        <end position="306"/>
    </location>
</feature>
<dbReference type="Gene3D" id="3.30.565.10">
    <property type="entry name" value="Histidine kinase-like ATPase, C-terminal domain"/>
    <property type="match status" value="1"/>
</dbReference>
<dbReference type="InterPro" id="IPR050640">
    <property type="entry name" value="Bact_2-comp_sensor_kinase"/>
</dbReference>
<dbReference type="GO" id="GO:0004673">
    <property type="term" value="F:protein histidine kinase activity"/>
    <property type="evidence" value="ECO:0007669"/>
    <property type="project" value="UniProtKB-EC"/>
</dbReference>
<evidence type="ECO:0000256" key="3">
    <source>
        <dbReference type="ARBA" id="ARBA00022553"/>
    </source>
</evidence>
<name>A0ABW3DHV2_9BACL</name>
<dbReference type="Pfam" id="PF02518">
    <property type="entry name" value="HATPase_c"/>
    <property type="match status" value="1"/>
</dbReference>
<evidence type="ECO:0000256" key="5">
    <source>
        <dbReference type="ARBA" id="ARBA00022777"/>
    </source>
</evidence>
<evidence type="ECO:0000256" key="6">
    <source>
        <dbReference type="ARBA" id="ARBA00023136"/>
    </source>
</evidence>
<evidence type="ECO:0000256" key="7">
    <source>
        <dbReference type="SAM" id="Coils"/>
    </source>
</evidence>
<feature type="domain" description="HAMP" evidence="9">
    <location>
        <begin position="304"/>
        <end position="356"/>
    </location>
</feature>
<keyword evidence="5 10" id="KW-0418">Kinase</keyword>
<comment type="subcellular location">
    <subcellularLocation>
        <location evidence="1">Cell membrane</location>
        <topology evidence="1">Multi-pass membrane protein</topology>
    </subcellularLocation>
</comment>
<keyword evidence="8" id="KW-0812">Transmembrane</keyword>
<evidence type="ECO:0000259" key="9">
    <source>
        <dbReference type="PROSITE" id="PS50885"/>
    </source>
</evidence>
<evidence type="ECO:0000313" key="10">
    <source>
        <dbReference type="EMBL" id="MFD0872396.1"/>
    </source>
</evidence>
<keyword evidence="4 10" id="KW-0808">Transferase</keyword>
<gene>
    <name evidence="10" type="ORF">ACFQ03_25055</name>
</gene>